<dbReference type="InterPro" id="IPR009057">
    <property type="entry name" value="Homeodomain-like_sf"/>
</dbReference>
<dbReference type="AlphaFoldDB" id="A0AAU9VFV9"/>
<dbReference type="Proteomes" id="UP001154111">
    <property type="component" value="Chromosome"/>
</dbReference>
<sequence>MKSIRTRILETAHWHFMKYGYDKTSTRDIARELGITQPALYHYFKNKEALYFDVLQAFATEIGNDLKNIVISDSLDLSAHLQTMSLFIQEKHPMNFNMLIHDMNVLISKPLQTTLYVVWQENYFQPFFNLFQSYADTLRDDLNINQIVFQFLRVLSIYIIPTPTKKDQENLRNMIDIFVRGISLK</sequence>
<evidence type="ECO:0000256" key="1">
    <source>
        <dbReference type="ARBA" id="ARBA00023125"/>
    </source>
</evidence>
<dbReference type="EMBL" id="OW659477">
    <property type="protein sequence ID" value="CAH2760416.1"/>
    <property type="molecule type" value="Genomic_DNA"/>
</dbReference>
<keyword evidence="6" id="KW-1185">Reference proteome</keyword>
<evidence type="ECO:0000313" key="6">
    <source>
        <dbReference type="Proteomes" id="UP001154095"/>
    </source>
</evidence>
<reference evidence="4" key="1">
    <citation type="submission" date="2022-04" db="EMBL/GenBank/DDBJ databases">
        <authorList>
            <person name="Forde T."/>
        </authorList>
    </citation>
    <scope>NUCLEOTIDE SEQUENCE</scope>
    <source>
        <strain evidence="4">A18Y016a</strain>
        <strain evidence="5">A18Y020d</strain>
    </source>
</reference>
<dbReference type="InterPro" id="IPR050109">
    <property type="entry name" value="HTH-type_TetR-like_transc_reg"/>
</dbReference>
<evidence type="ECO:0000313" key="5">
    <source>
        <dbReference type="EMBL" id="CAH2763707.1"/>
    </source>
</evidence>
<dbReference type="SUPFAM" id="SSF46689">
    <property type="entry name" value="Homeodomain-like"/>
    <property type="match status" value="1"/>
</dbReference>
<accession>A0AAU9VFV9</accession>
<dbReference type="GO" id="GO:0000976">
    <property type="term" value="F:transcription cis-regulatory region binding"/>
    <property type="evidence" value="ECO:0007669"/>
    <property type="project" value="TreeGrafter"/>
</dbReference>
<feature type="DNA-binding region" description="H-T-H motif" evidence="2">
    <location>
        <begin position="25"/>
        <end position="44"/>
    </location>
</feature>
<dbReference type="EMBL" id="OW659496">
    <property type="protein sequence ID" value="CAH2763707.1"/>
    <property type="molecule type" value="Genomic_DNA"/>
</dbReference>
<proteinExistence type="predicted"/>
<dbReference type="GO" id="GO:0003700">
    <property type="term" value="F:DNA-binding transcription factor activity"/>
    <property type="evidence" value="ECO:0007669"/>
    <property type="project" value="TreeGrafter"/>
</dbReference>
<name>A0AAU9VFV9_9FIRM</name>
<dbReference type="InterPro" id="IPR023772">
    <property type="entry name" value="DNA-bd_HTH_TetR-type_CS"/>
</dbReference>
<protein>
    <submittedName>
        <fullName evidence="4">TetR/AcrR family transcriptional regulator</fullName>
    </submittedName>
</protein>
<dbReference type="RefSeq" id="WP_254006909.1">
    <property type="nucleotide sequence ID" value="NZ_OW659477.1"/>
</dbReference>
<dbReference type="PANTHER" id="PTHR30055:SF226">
    <property type="entry name" value="HTH-TYPE TRANSCRIPTIONAL REGULATOR PKSA"/>
    <property type="match status" value="1"/>
</dbReference>
<gene>
    <name evidence="4" type="primary">kstR2</name>
    <name evidence="4" type="ORF">ERYAMS2_00039</name>
    <name evidence="5" type="ORF">ERYAMS_01597</name>
</gene>
<dbReference type="Gene3D" id="1.10.357.10">
    <property type="entry name" value="Tetracycline Repressor, domain 2"/>
    <property type="match status" value="1"/>
</dbReference>
<feature type="domain" description="HTH tetR-type" evidence="3">
    <location>
        <begin position="2"/>
        <end position="62"/>
    </location>
</feature>
<evidence type="ECO:0000313" key="7">
    <source>
        <dbReference type="Proteomes" id="UP001154111"/>
    </source>
</evidence>
<keyword evidence="1 2" id="KW-0238">DNA-binding</keyword>
<evidence type="ECO:0000259" key="3">
    <source>
        <dbReference type="PROSITE" id="PS50977"/>
    </source>
</evidence>
<dbReference type="PROSITE" id="PS01081">
    <property type="entry name" value="HTH_TETR_1"/>
    <property type="match status" value="1"/>
</dbReference>
<organism evidence="4 7">
    <name type="scientific">Erysipelothrix amsterdamensis</name>
    <dbReference type="NCBI Taxonomy" id="2929157"/>
    <lineage>
        <taxon>Bacteria</taxon>
        <taxon>Bacillati</taxon>
        <taxon>Bacillota</taxon>
        <taxon>Erysipelotrichia</taxon>
        <taxon>Erysipelotrichales</taxon>
        <taxon>Erysipelotrichaceae</taxon>
        <taxon>Erysipelothrix</taxon>
    </lineage>
</organism>
<evidence type="ECO:0000313" key="4">
    <source>
        <dbReference type="EMBL" id="CAH2760416.1"/>
    </source>
</evidence>
<dbReference type="Proteomes" id="UP001154095">
    <property type="component" value="Chromosome"/>
</dbReference>
<dbReference type="PRINTS" id="PR00455">
    <property type="entry name" value="HTHTETR"/>
</dbReference>
<dbReference type="PROSITE" id="PS50977">
    <property type="entry name" value="HTH_TETR_2"/>
    <property type="match status" value="1"/>
</dbReference>
<dbReference type="InterPro" id="IPR001647">
    <property type="entry name" value="HTH_TetR"/>
</dbReference>
<evidence type="ECO:0000256" key="2">
    <source>
        <dbReference type="PROSITE-ProRule" id="PRU00335"/>
    </source>
</evidence>
<dbReference type="Pfam" id="PF00440">
    <property type="entry name" value="TetR_N"/>
    <property type="match status" value="1"/>
</dbReference>
<dbReference type="PANTHER" id="PTHR30055">
    <property type="entry name" value="HTH-TYPE TRANSCRIPTIONAL REGULATOR RUTR"/>
    <property type="match status" value="1"/>
</dbReference>